<evidence type="ECO:0000313" key="4">
    <source>
        <dbReference type="Proteomes" id="UP000011115"/>
    </source>
</evidence>
<dbReference type="Proteomes" id="UP000011115">
    <property type="component" value="Unassembled WGS sequence"/>
</dbReference>
<dbReference type="PANTHER" id="PTHR33180:SF31">
    <property type="entry name" value="POLYPROTEIN PROTEIN"/>
    <property type="match status" value="1"/>
</dbReference>
<dbReference type="AlphaFoldDB" id="M1DUS7"/>
<dbReference type="InParanoid" id="M1DUS7"/>
<name>M1DUS7_SOLTU</name>
<dbReference type="HOGENOM" id="CLU_029307_12_0_1"/>
<keyword evidence="4" id="KW-1185">Reference proteome</keyword>
<accession>M1DUS7</accession>
<evidence type="ECO:0000256" key="1">
    <source>
        <dbReference type="SAM" id="MobiDB-lite"/>
    </source>
</evidence>
<dbReference type="GO" id="GO:0009523">
    <property type="term" value="C:photosystem II"/>
    <property type="evidence" value="ECO:0000318"/>
    <property type="project" value="GO_Central"/>
</dbReference>
<feature type="region of interest" description="Disordered" evidence="1">
    <location>
        <begin position="165"/>
        <end position="201"/>
    </location>
</feature>
<dbReference type="OMA" id="SHYADRW"/>
<dbReference type="Gramene" id="PGSC0003DMT400094740">
    <property type="protein sequence ID" value="PGSC0003DMT400094740"/>
    <property type="gene ID" value="PGSC0003DMG400044311"/>
</dbReference>
<dbReference type="GO" id="GO:0009579">
    <property type="term" value="C:thylakoid"/>
    <property type="evidence" value="ECO:0000318"/>
    <property type="project" value="GO_Central"/>
</dbReference>
<sequence>MLDNMKKWLALFISDGTPKWLEVGAPIEKKVLNIAARYWFGFISNTIMPSQNNYILRLAKAPFPGWIINGTRLNLGMIIAQEMVMRAKQRQTSLPFPVLIIDLCRQARVPRVAKKDVEVIHTSSTDIRSIEVEYLKIEAEKKKNAAPVGSSPVVDIDSLPTEVSLPTLAPGPSGTSCVVPSATPGSSAAELPPKPDAATVSRTPLTQASLLRMEQLSHYADRWAARLETSIRMIQTTLADVVTPLSSTIDALATRISMC</sequence>
<dbReference type="InterPro" id="IPR046796">
    <property type="entry name" value="Transposase_32_dom"/>
</dbReference>
<dbReference type="PaxDb" id="4113-PGSC0003DMT400094740"/>
<reference evidence="3" key="2">
    <citation type="submission" date="2015-06" db="UniProtKB">
        <authorList>
            <consortium name="EnsemblPlants"/>
        </authorList>
    </citation>
    <scope>IDENTIFICATION</scope>
    <source>
        <strain evidence="3">DM1-3 516 R44</strain>
    </source>
</reference>
<evidence type="ECO:0000259" key="2">
    <source>
        <dbReference type="Pfam" id="PF20167"/>
    </source>
</evidence>
<evidence type="ECO:0000313" key="3">
    <source>
        <dbReference type="EnsemblPlants" id="PGSC0003DMT400094740"/>
    </source>
</evidence>
<proteinExistence type="predicted"/>
<feature type="domain" description="Putative plant transposon protein" evidence="2">
    <location>
        <begin position="9"/>
        <end position="110"/>
    </location>
</feature>
<dbReference type="Pfam" id="PF20167">
    <property type="entry name" value="Transposase_32"/>
    <property type="match status" value="1"/>
</dbReference>
<dbReference type="PANTHER" id="PTHR33180">
    <property type="entry name" value="PHOTOSYSTEM II CP43 REACTION CENTER PROTEIN"/>
    <property type="match status" value="1"/>
</dbReference>
<reference evidence="4" key="1">
    <citation type="journal article" date="2011" name="Nature">
        <title>Genome sequence and analysis of the tuber crop potato.</title>
        <authorList>
            <consortium name="The Potato Genome Sequencing Consortium"/>
        </authorList>
    </citation>
    <scope>NUCLEOTIDE SEQUENCE [LARGE SCALE GENOMIC DNA]</scope>
    <source>
        <strain evidence="4">cv. DM1-3 516 R44</strain>
    </source>
</reference>
<organism evidence="3 4">
    <name type="scientific">Solanum tuberosum</name>
    <name type="common">Potato</name>
    <dbReference type="NCBI Taxonomy" id="4113"/>
    <lineage>
        <taxon>Eukaryota</taxon>
        <taxon>Viridiplantae</taxon>
        <taxon>Streptophyta</taxon>
        <taxon>Embryophyta</taxon>
        <taxon>Tracheophyta</taxon>
        <taxon>Spermatophyta</taxon>
        <taxon>Magnoliopsida</taxon>
        <taxon>eudicotyledons</taxon>
        <taxon>Gunneridae</taxon>
        <taxon>Pentapetalae</taxon>
        <taxon>asterids</taxon>
        <taxon>lamiids</taxon>
        <taxon>Solanales</taxon>
        <taxon>Solanaceae</taxon>
        <taxon>Solanoideae</taxon>
        <taxon>Solaneae</taxon>
        <taxon>Solanum</taxon>
    </lineage>
</organism>
<dbReference type="EnsemblPlants" id="PGSC0003DMT400094740">
    <property type="protein sequence ID" value="PGSC0003DMT400094740"/>
    <property type="gene ID" value="PGSC0003DMG400044311"/>
</dbReference>
<protein>
    <recommendedName>
        <fullName evidence="2">Putative plant transposon protein domain-containing protein</fullName>
    </recommendedName>
</protein>
<feature type="compositionally biased region" description="Polar residues" evidence="1">
    <location>
        <begin position="173"/>
        <end position="186"/>
    </location>
</feature>